<dbReference type="EMBL" id="VIKR01000002">
    <property type="protein sequence ID" value="TQV74791.1"/>
    <property type="molecule type" value="Genomic_DNA"/>
</dbReference>
<dbReference type="Proteomes" id="UP000317839">
    <property type="component" value="Unassembled WGS sequence"/>
</dbReference>
<dbReference type="Pfam" id="PF03781">
    <property type="entry name" value="FGE-sulfatase"/>
    <property type="match status" value="1"/>
</dbReference>
<comment type="caution">
    <text evidence="2">The sequence shown here is derived from an EMBL/GenBank/DDBJ whole genome shotgun (WGS) entry which is preliminary data.</text>
</comment>
<proteinExistence type="predicted"/>
<feature type="domain" description="Sulfatase-modifying factor enzyme-like" evidence="1">
    <location>
        <begin position="593"/>
        <end position="814"/>
    </location>
</feature>
<name>A0A545TC72_9GAMM</name>
<accession>A0A545TC72</accession>
<organism evidence="2 3">
    <name type="scientific">Aliikangiella marina</name>
    <dbReference type="NCBI Taxonomy" id="1712262"/>
    <lineage>
        <taxon>Bacteria</taxon>
        <taxon>Pseudomonadati</taxon>
        <taxon>Pseudomonadota</taxon>
        <taxon>Gammaproteobacteria</taxon>
        <taxon>Oceanospirillales</taxon>
        <taxon>Pleioneaceae</taxon>
        <taxon>Aliikangiella</taxon>
    </lineage>
</organism>
<protein>
    <submittedName>
        <fullName evidence="2">SUMF1/EgtB/PvdOfamily nonheme iron enzyme</fullName>
    </submittedName>
</protein>
<sequence>MMKLSDAIELLGLSSSFSETELDASYETTREKLTSRLESAPDALKPKFANNLTQLDEAKALLQRHLANDIEVESEDLPMSEAFVKESHDDPIIAQIKSRFDSVERVSKNKQYQILNGKMAETGELVTIKLYERQLSKSEQDKVDQRMLFLSSLHSHFVEEIIDYSVEENGVWYATKNYQVEPVLRFFEDKSRTEIFNWVKQAAKELEYAFGDQSHFNISLETLSVSNQSEPLFSDSWLESLTKTDKANSHYRAPESKRSGLGNKRSDSYSLSVILLELLLARRLSDASLQDALKDGALPGKAQACFQKALNNNPTRRYASIEEFVSDLEAAYESPIKKVVVKPYFWVPVSLIILAGIFYQSVFKFYEETKTSIVDESVDYQLLAVKYLAEAKQLTGQLASFKNTLTQKKTRADDLLRRVARSDRYSRAEKVEAQQQVDILEEQLFIFNTLVFSEAYSLNAGSEIVVANSMITSKDFEDAVNLLTPIRNKLLVAKNSADRLEKFAALKIDVKAKKLQIDKASYIPNEEAFLVEQDALQSKLAELEAEQNIAKLVEQYYQPLAALYDQQLTAIQGSAKASNAQAFSTFQSIVDADFVSIPAGRYDMGIAKAGSVDTRPVRKVSIGALKISKYPVTNQLMRQYAALTGKLPVSRFANNRLPATNLNWTEAKAFLDWMSQQSRQSYRLPTEAEWEYVAKANKKTTYYWGNGIGRNNANCAKCGSSWDGTGASPVGQFKPNDFGVFDMSGNVWEWTQDCYVGNYRGAPSNGSAREFADCKRRVLRGGAWNSSAKEITPTFRSAALPDHKSSTIGFRIVKD</sequence>
<dbReference type="SUPFAM" id="SSF56112">
    <property type="entry name" value="Protein kinase-like (PK-like)"/>
    <property type="match status" value="1"/>
</dbReference>
<dbReference type="InterPro" id="IPR011009">
    <property type="entry name" value="Kinase-like_dom_sf"/>
</dbReference>
<dbReference type="PANTHER" id="PTHR23150">
    <property type="entry name" value="SULFATASE MODIFYING FACTOR 1, 2"/>
    <property type="match status" value="1"/>
</dbReference>
<dbReference type="OrthoDB" id="9768004at2"/>
<dbReference type="InterPro" id="IPR016187">
    <property type="entry name" value="CTDL_fold"/>
</dbReference>
<dbReference type="Gene3D" id="1.10.510.10">
    <property type="entry name" value="Transferase(Phosphotransferase) domain 1"/>
    <property type="match status" value="1"/>
</dbReference>
<dbReference type="AlphaFoldDB" id="A0A545TC72"/>
<dbReference type="InterPro" id="IPR005532">
    <property type="entry name" value="SUMF_dom"/>
</dbReference>
<keyword evidence="3" id="KW-1185">Reference proteome</keyword>
<reference evidence="2 3" key="1">
    <citation type="submission" date="2019-06" db="EMBL/GenBank/DDBJ databases">
        <title>Draft genome of Aliikangiella marina GYP-15.</title>
        <authorList>
            <person name="Wang G."/>
        </authorList>
    </citation>
    <scope>NUCLEOTIDE SEQUENCE [LARGE SCALE GENOMIC DNA]</scope>
    <source>
        <strain evidence="2 3">GYP-15</strain>
    </source>
</reference>
<dbReference type="InterPro" id="IPR042095">
    <property type="entry name" value="SUMF_sf"/>
</dbReference>
<dbReference type="SUPFAM" id="SSF56436">
    <property type="entry name" value="C-type lectin-like"/>
    <property type="match status" value="1"/>
</dbReference>
<dbReference type="Gene3D" id="3.90.1580.10">
    <property type="entry name" value="paralog of FGE (formylglycine-generating enzyme)"/>
    <property type="match status" value="1"/>
</dbReference>
<evidence type="ECO:0000313" key="3">
    <source>
        <dbReference type="Proteomes" id="UP000317839"/>
    </source>
</evidence>
<dbReference type="GO" id="GO:0120147">
    <property type="term" value="F:formylglycine-generating oxidase activity"/>
    <property type="evidence" value="ECO:0007669"/>
    <property type="project" value="TreeGrafter"/>
</dbReference>
<gene>
    <name evidence="2" type="ORF">FLL45_07455</name>
</gene>
<evidence type="ECO:0000313" key="2">
    <source>
        <dbReference type="EMBL" id="TQV74791.1"/>
    </source>
</evidence>
<evidence type="ECO:0000259" key="1">
    <source>
        <dbReference type="Pfam" id="PF03781"/>
    </source>
</evidence>
<dbReference type="InterPro" id="IPR051043">
    <property type="entry name" value="Sulfatase_Mod_Factor_Kinase"/>
</dbReference>
<dbReference type="PANTHER" id="PTHR23150:SF35">
    <property type="entry name" value="BLL6746 PROTEIN"/>
    <property type="match status" value="1"/>
</dbReference>
<dbReference type="RefSeq" id="WP_142941409.1">
    <property type="nucleotide sequence ID" value="NZ_VIKR01000002.1"/>
</dbReference>